<gene>
    <name evidence="3" type="ORF">IDJ75_15350</name>
</gene>
<dbReference type="EMBL" id="JACWMW010000003">
    <property type="protein sequence ID" value="MBD1386661.1"/>
    <property type="molecule type" value="Genomic_DNA"/>
</dbReference>
<keyword evidence="2" id="KW-0560">Oxidoreductase</keyword>
<dbReference type="InterPro" id="IPR036291">
    <property type="entry name" value="NAD(P)-bd_dom_sf"/>
</dbReference>
<dbReference type="PANTHER" id="PTHR24320">
    <property type="entry name" value="RETINOL DEHYDROGENASE"/>
    <property type="match status" value="1"/>
</dbReference>
<evidence type="ECO:0000313" key="4">
    <source>
        <dbReference type="Proteomes" id="UP000618754"/>
    </source>
</evidence>
<reference evidence="3 4" key="1">
    <citation type="submission" date="2020-09" db="EMBL/GenBank/DDBJ databases">
        <title>Novel species of Mucilaginibacter isolated from a glacier on the Tibetan Plateau.</title>
        <authorList>
            <person name="Liu Q."/>
            <person name="Xin Y.-H."/>
        </authorList>
    </citation>
    <scope>NUCLEOTIDE SEQUENCE [LARGE SCALE GENOMIC DNA]</scope>
    <source>
        <strain evidence="3 4">CGMCC 1.13878</strain>
    </source>
</reference>
<name>A0ABR7X7V7_9SPHI</name>
<evidence type="ECO:0000256" key="1">
    <source>
        <dbReference type="ARBA" id="ARBA00006484"/>
    </source>
</evidence>
<comment type="caution">
    <text evidence="3">The sequence shown here is derived from an EMBL/GenBank/DDBJ whole genome shotgun (WGS) entry which is preliminary data.</text>
</comment>
<dbReference type="SUPFAM" id="SSF51735">
    <property type="entry name" value="NAD(P)-binding Rossmann-fold domains"/>
    <property type="match status" value="1"/>
</dbReference>
<comment type="similarity">
    <text evidence="1">Belongs to the short-chain dehydrogenases/reductases (SDR) family.</text>
</comment>
<dbReference type="Gene3D" id="3.40.50.720">
    <property type="entry name" value="NAD(P)-binding Rossmann-like Domain"/>
    <property type="match status" value="1"/>
</dbReference>
<accession>A0ABR7X7V7</accession>
<organism evidence="3 4">
    <name type="scientific">Mucilaginibacter rigui</name>
    <dbReference type="NCBI Taxonomy" id="534635"/>
    <lineage>
        <taxon>Bacteria</taxon>
        <taxon>Pseudomonadati</taxon>
        <taxon>Bacteroidota</taxon>
        <taxon>Sphingobacteriia</taxon>
        <taxon>Sphingobacteriales</taxon>
        <taxon>Sphingobacteriaceae</taxon>
        <taxon>Mucilaginibacter</taxon>
    </lineage>
</organism>
<dbReference type="Proteomes" id="UP000618754">
    <property type="component" value="Unassembled WGS sequence"/>
</dbReference>
<protein>
    <submittedName>
        <fullName evidence="3">SDR family NAD(P)-dependent oxidoreductase</fullName>
    </submittedName>
</protein>
<dbReference type="RefSeq" id="WP_191176499.1">
    <property type="nucleotide sequence ID" value="NZ_JACWMW010000003.1"/>
</dbReference>
<evidence type="ECO:0000313" key="3">
    <source>
        <dbReference type="EMBL" id="MBD1386661.1"/>
    </source>
</evidence>
<keyword evidence="4" id="KW-1185">Reference proteome</keyword>
<sequence>MMTSKQKAYIITGPTSGIGLATAMELAKYGTVILVGRNKEKLAQVQTAIEKNGQQAVSIVCDISDISSVRHAAKQILDLGLPIAGLLNNAGIMSRKARKSAQGWDLTYATNHLGPFALTEALAPHLPDGAHVLFVVSAIEDPERKPVKMMGFKGGRYISAEDSARGEWLAEGSKMAGMDAYSTSKQCILVAAMALARENPRLCINAVEPGITHGTNLGGEDTNAIIRYLFGKIFSLFPAVAQYKSTPEKTAKTITGILTDQSGKTGVYFDEKGRPMLGSKLAQDTGFQDRVVAETRALLTRV</sequence>
<dbReference type="PRINTS" id="PR00081">
    <property type="entry name" value="GDHRDH"/>
</dbReference>
<proteinExistence type="inferred from homology"/>
<dbReference type="PANTHER" id="PTHR24320:SF148">
    <property type="entry name" value="NAD(P)-BINDING ROSSMANN-FOLD SUPERFAMILY PROTEIN"/>
    <property type="match status" value="1"/>
</dbReference>
<dbReference type="InterPro" id="IPR002347">
    <property type="entry name" value="SDR_fam"/>
</dbReference>
<dbReference type="Pfam" id="PF00106">
    <property type="entry name" value="adh_short"/>
    <property type="match status" value="1"/>
</dbReference>
<evidence type="ECO:0000256" key="2">
    <source>
        <dbReference type="ARBA" id="ARBA00023002"/>
    </source>
</evidence>